<dbReference type="AlphaFoldDB" id="A0A238BWK0"/>
<reference evidence="2 3" key="1">
    <citation type="submission" date="2015-12" db="EMBL/GenBank/DDBJ databases">
        <title>Draft genome of the nematode, Onchocerca flexuosa.</title>
        <authorList>
            <person name="Mitreva M."/>
        </authorList>
    </citation>
    <scope>NUCLEOTIDE SEQUENCE [LARGE SCALE GENOMIC DNA]</scope>
    <source>
        <strain evidence="2">Red Deer</strain>
    </source>
</reference>
<accession>A0A238BWK0</accession>
<keyword evidence="3" id="KW-1185">Reference proteome</keyword>
<dbReference type="EMBL" id="KZ269991">
    <property type="protein sequence ID" value="OZC09707.1"/>
    <property type="molecule type" value="Genomic_DNA"/>
</dbReference>
<proteinExistence type="predicted"/>
<organism evidence="2 3">
    <name type="scientific">Onchocerca flexuosa</name>
    <dbReference type="NCBI Taxonomy" id="387005"/>
    <lineage>
        <taxon>Eukaryota</taxon>
        <taxon>Metazoa</taxon>
        <taxon>Ecdysozoa</taxon>
        <taxon>Nematoda</taxon>
        <taxon>Chromadorea</taxon>
        <taxon>Rhabditida</taxon>
        <taxon>Spirurina</taxon>
        <taxon>Spiruromorpha</taxon>
        <taxon>Filarioidea</taxon>
        <taxon>Onchocercidae</taxon>
        <taxon>Onchocerca</taxon>
    </lineage>
</organism>
<keyword evidence="1" id="KW-0732">Signal</keyword>
<evidence type="ECO:0000256" key="1">
    <source>
        <dbReference type="SAM" id="SignalP"/>
    </source>
</evidence>
<evidence type="ECO:0000313" key="3">
    <source>
        <dbReference type="Proteomes" id="UP000242913"/>
    </source>
</evidence>
<feature type="chain" id="PRO_5012759962" evidence="1">
    <location>
        <begin position="20"/>
        <end position="114"/>
    </location>
</feature>
<feature type="signal peptide" evidence="1">
    <location>
        <begin position="1"/>
        <end position="19"/>
    </location>
</feature>
<evidence type="ECO:0000313" key="2">
    <source>
        <dbReference type="EMBL" id="OZC09707.1"/>
    </source>
</evidence>
<name>A0A238BWK0_9BILA</name>
<sequence>MVMTVISLIITIVVVIVHHYHPLSPLSSPSPLLSTLITPDHPCPVCYFGSESYSCDGDVTNVNKLVESLQDTNANKEHEFIYMTILVFINDNQLQHILSDLITVDVPKAKEINA</sequence>
<dbReference type="Proteomes" id="UP000242913">
    <property type="component" value="Unassembled WGS sequence"/>
</dbReference>
<gene>
    <name evidence="2" type="ORF">X798_03109</name>
</gene>
<protein>
    <submittedName>
        <fullName evidence="2">Uncharacterized protein</fullName>
    </submittedName>
</protein>